<keyword evidence="11" id="KW-1185">Reference proteome</keyword>
<evidence type="ECO:0000259" key="9">
    <source>
        <dbReference type="PROSITE" id="PS50109"/>
    </source>
</evidence>
<keyword evidence="6 10" id="KW-0418">Kinase</keyword>
<dbReference type="SUPFAM" id="SSF55781">
    <property type="entry name" value="GAF domain-like"/>
    <property type="match status" value="2"/>
</dbReference>
<dbReference type="CDD" id="cd00082">
    <property type="entry name" value="HisKA"/>
    <property type="match status" value="1"/>
</dbReference>
<name>A0A1I3NLW4_9ACTN</name>
<sequence>MSPDTQATEPPAHPGDPAPPMSAGPSRDALELIAEGVTDLAGFGIAAISVVRDDGKLELIAIAGDDEAAQTVRGRRTPVASLMKELEKADDWGLLKFIPHERLDLGTGEEAWGWVPDPTSLVPSDAADAWHPLDMLVAPLYDDTGKLRGTLAMDLPLDGRRPGAQQREVLQTYAEQAGRAVVTALEREALGEQVRLAEAARAIVRAASAQLSMDRILADSQQALVEGFEAQGMWLQTFDEDGQGTRAIYSSDGTKVELPAELVTVAETSARRAWSLQRVEIVSRDRPFGPTITAEQGDGILGFLASIGITSILFTPLGAGPECLGNLVLTRAAGQRDWTDHEAAAALDIGHDLGRAILNARTFEREHHLVEELQALDTYKSQLIATVSHELKNPLTAITGHLEMLEGAPDLSGTVQASLRAMDRGARRLAKVIDDLLLLSKVGDPHYPIITVPVDVRRTLEEVLDLSSVAAARKGLTFVTEAPDTPIVASGDPDELHRVLANLISNAVKYTADGRTVTLTLMHTDDGVVFRCADQGIGISEGDRAKLFQEFFRSTNPQAVAEPGTGLGLTIVKRIVGRHGGRIEVSSELGRGSTFTVTVPAA</sequence>
<evidence type="ECO:0000256" key="8">
    <source>
        <dbReference type="SAM" id="MobiDB-lite"/>
    </source>
</evidence>
<dbReference type="GO" id="GO:0009927">
    <property type="term" value="F:histidine phosphotransfer kinase activity"/>
    <property type="evidence" value="ECO:0007669"/>
    <property type="project" value="TreeGrafter"/>
</dbReference>
<dbReference type="AlphaFoldDB" id="A0A1I3NLW4"/>
<evidence type="ECO:0000313" key="11">
    <source>
        <dbReference type="Proteomes" id="UP000198649"/>
    </source>
</evidence>
<keyword evidence="5" id="KW-0808">Transferase</keyword>
<evidence type="ECO:0000313" key="10">
    <source>
        <dbReference type="EMBL" id="SFJ10169.1"/>
    </source>
</evidence>
<dbReference type="Proteomes" id="UP000198649">
    <property type="component" value="Unassembled WGS sequence"/>
</dbReference>
<protein>
    <recommendedName>
        <fullName evidence="3">histidine kinase</fullName>
        <ecNumber evidence="3">2.7.13.3</ecNumber>
    </recommendedName>
</protein>
<dbReference type="Gene3D" id="1.10.287.130">
    <property type="match status" value="1"/>
</dbReference>
<dbReference type="Pfam" id="PF00512">
    <property type="entry name" value="HisKA"/>
    <property type="match status" value="1"/>
</dbReference>
<evidence type="ECO:0000256" key="4">
    <source>
        <dbReference type="ARBA" id="ARBA00022553"/>
    </source>
</evidence>
<reference evidence="10 11" key="1">
    <citation type="submission" date="2016-10" db="EMBL/GenBank/DDBJ databases">
        <authorList>
            <person name="de Groot N.N."/>
        </authorList>
    </citation>
    <scope>NUCLEOTIDE SEQUENCE [LARGE SCALE GENOMIC DNA]</scope>
    <source>
        <strain evidence="10 11">CGMCC 1.11156</strain>
    </source>
</reference>
<dbReference type="SMART" id="SM00387">
    <property type="entry name" value="HATPase_c"/>
    <property type="match status" value="1"/>
</dbReference>
<dbReference type="PRINTS" id="PR00344">
    <property type="entry name" value="BCTRLSENSOR"/>
</dbReference>
<dbReference type="EC" id="2.7.13.3" evidence="3"/>
<dbReference type="InterPro" id="IPR003018">
    <property type="entry name" value="GAF"/>
</dbReference>
<feature type="domain" description="Histidine kinase" evidence="9">
    <location>
        <begin position="386"/>
        <end position="602"/>
    </location>
</feature>
<comment type="subcellular location">
    <subcellularLocation>
        <location evidence="2">Cell membrane</location>
    </subcellularLocation>
</comment>
<dbReference type="SUPFAM" id="SSF47384">
    <property type="entry name" value="Homodimeric domain of signal transducing histidine kinase"/>
    <property type="match status" value="1"/>
</dbReference>
<evidence type="ECO:0000256" key="1">
    <source>
        <dbReference type="ARBA" id="ARBA00000085"/>
    </source>
</evidence>
<dbReference type="InterPro" id="IPR003661">
    <property type="entry name" value="HisK_dim/P_dom"/>
</dbReference>
<dbReference type="Gene3D" id="3.30.565.10">
    <property type="entry name" value="Histidine kinase-like ATPase, C-terminal domain"/>
    <property type="match status" value="1"/>
</dbReference>
<keyword evidence="4" id="KW-0597">Phosphoprotein</keyword>
<dbReference type="RefSeq" id="WP_170259238.1">
    <property type="nucleotide sequence ID" value="NZ_BKAF01000022.1"/>
</dbReference>
<comment type="catalytic activity">
    <reaction evidence="1">
        <text>ATP + protein L-histidine = ADP + protein N-phospho-L-histidine.</text>
        <dbReference type="EC" id="2.7.13.3"/>
    </reaction>
</comment>
<evidence type="ECO:0000256" key="2">
    <source>
        <dbReference type="ARBA" id="ARBA00004236"/>
    </source>
</evidence>
<dbReference type="PANTHER" id="PTHR43047">
    <property type="entry name" value="TWO-COMPONENT HISTIDINE PROTEIN KINASE"/>
    <property type="match status" value="1"/>
</dbReference>
<dbReference type="STRING" id="1005945.SAMN05216561_11844"/>
<evidence type="ECO:0000256" key="6">
    <source>
        <dbReference type="ARBA" id="ARBA00022777"/>
    </source>
</evidence>
<dbReference type="EMBL" id="FOQG01000018">
    <property type="protein sequence ID" value="SFJ10169.1"/>
    <property type="molecule type" value="Genomic_DNA"/>
</dbReference>
<evidence type="ECO:0000256" key="7">
    <source>
        <dbReference type="ARBA" id="ARBA00023012"/>
    </source>
</evidence>
<gene>
    <name evidence="10" type="ORF">SAMN05216561_11844</name>
</gene>
<dbReference type="Gene3D" id="3.30.450.40">
    <property type="match status" value="2"/>
</dbReference>
<dbReference type="GO" id="GO:0000155">
    <property type="term" value="F:phosphorelay sensor kinase activity"/>
    <property type="evidence" value="ECO:0007669"/>
    <property type="project" value="InterPro"/>
</dbReference>
<dbReference type="PROSITE" id="PS50109">
    <property type="entry name" value="HIS_KIN"/>
    <property type="match status" value="1"/>
</dbReference>
<dbReference type="PANTHER" id="PTHR43047:SF72">
    <property type="entry name" value="OSMOSENSING HISTIDINE PROTEIN KINASE SLN1"/>
    <property type="match status" value="1"/>
</dbReference>
<accession>A0A1I3NLW4</accession>
<dbReference type="SMART" id="SM00388">
    <property type="entry name" value="HisKA"/>
    <property type="match status" value="1"/>
</dbReference>
<dbReference type="CDD" id="cd00075">
    <property type="entry name" value="HATPase"/>
    <property type="match status" value="1"/>
</dbReference>
<dbReference type="InterPro" id="IPR029016">
    <property type="entry name" value="GAF-like_dom_sf"/>
</dbReference>
<dbReference type="FunFam" id="3.30.565.10:FF:000006">
    <property type="entry name" value="Sensor histidine kinase WalK"/>
    <property type="match status" value="1"/>
</dbReference>
<dbReference type="InterPro" id="IPR036097">
    <property type="entry name" value="HisK_dim/P_sf"/>
</dbReference>
<evidence type="ECO:0000256" key="5">
    <source>
        <dbReference type="ARBA" id="ARBA00022679"/>
    </source>
</evidence>
<evidence type="ECO:0000256" key="3">
    <source>
        <dbReference type="ARBA" id="ARBA00012438"/>
    </source>
</evidence>
<organism evidence="10 11">
    <name type="scientific">Nocardioides psychrotolerans</name>
    <dbReference type="NCBI Taxonomy" id="1005945"/>
    <lineage>
        <taxon>Bacteria</taxon>
        <taxon>Bacillati</taxon>
        <taxon>Actinomycetota</taxon>
        <taxon>Actinomycetes</taxon>
        <taxon>Propionibacteriales</taxon>
        <taxon>Nocardioidaceae</taxon>
        <taxon>Nocardioides</taxon>
    </lineage>
</organism>
<feature type="region of interest" description="Disordered" evidence="8">
    <location>
        <begin position="1"/>
        <end position="26"/>
    </location>
</feature>
<dbReference type="InterPro" id="IPR004358">
    <property type="entry name" value="Sig_transdc_His_kin-like_C"/>
</dbReference>
<dbReference type="GO" id="GO:0005886">
    <property type="term" value="C:plasma membrane"/>
    <property type="evidence" value="ECO:0007669"/>
    <property type="project" value="UniProtKB-SubCell"/>
</dbReference>
<dbReference type="InterPro" id="IPR005467">
    <property type="entry name" value="His_kinase_dom"/>
</dbReference>
<feature type="compositionally biased region" description="Pro residues" evidence="8">
    <location>
        <begin position="11"/>
        <end position="22"/>
    </location>
</feature>
<keyword evidence="7" id="KW-0902">Two-component regulatory system</keyword>
<dbReference type="Pfam" id="PF02518">
    <property type="entry name" value="HATPase_c"/>
    <property type="match status" value="1"/>
</dbReference>
<dbReference type="InterPro" id="IPR003594">
    <property type="entry name" value="HATPase_dom"/>
</dbReference>
<dbReference type="SMART" id="SM00065">
    <property type="entry name" value="GAF"/>
    <property type="match status" value="2"/>
</dbReference>
<dbReference type="InterPro" id="IPR036890">
    <property type="entry name" value="HATPase_C_sf"/>
</dbReference>
<proteinExistence type="predicted"/>
<dbReference type="SUPFAM" id="SSF55874">
    <property type="entry name" value="ATPase domain of HSP90 chaperone/DNA topoisomerase II/histidine kinase"/>
    <property type="match status" value="1"/>
</dbReference>